<protein>
    <submittedName>
        <fullName evidence="2">Uncharacterized protein</fullName>
    </submittedName>
</protein>
<dbReference type="Proteomes" id="UP001174909">
    <property type="component" value="Unassembled WGS sequence"/>
</dbReference>
<keyword evidence="3" id="KW-1185">Reference proteome</keyword>
<comment type="caution">
    <text evidence="2">The sequence shown here is derived from an EMBL/GenBank/DDBJ whole genome shotgun (WGS) entry which is preliminary data.</text>
</comment>
<keyword evidence="1" id="KW-0472">Membrane</keyword>
<accession>A0AA35RSU0</accession>
<organism evidence="2 3">
    <name type="scientific">Geodia barretti</name>
    <name type="common">Barrett's horny sponge</name>
    <dbReference type="NCBI Taxonomy" id="519541"/>
    <lineage>
        <taxon>Eukaryota</taxon>
        <taxon>Metazoa</taxon>
        <taxon>Porifera</taxon>
        <taxon>Demospongiae</taxon>
        <taxon>Heteroscleromorpha</taxon>
        <taxon>Tetractinellida</taxon>
        <taxon>Astrophorina</taxon>
        <taxon>Geodiidae</taxon>
        <taxon>Geodia</taxon>
    </lineage>
</organism>
<keyword evidence="1" id="KW-1133">Transmembrane helix</keyword>
<dbReference type="EMBL" id="CASHTH010001547">
    <property type="protein sequence ID" value="CAI8016657.1"/>
    <property type="molecule type" value="Genomic_DNA"/>
</dbReference>
<evidence type="ECO:0000256" key="1">
    <source>
        <dbReference type="SAM" id="Phobius"/>
    </source>
</evidence>
<sequence>METANGKASDSEVCPSGNSPISTGSIALLALGVQAFAFLFRVCTRCYKQARSGQWLLAGG</sequence>
<dbReference type="AlphaFoldDB" id="A0AA35RSU0"/>
<proteinExistence type="predicted"/>
<reference evidence="2" key="1">
    <citation type="submission" date="2023-03" db="EMBL/GenBank/DDBJ databases">
        <authorList>
            <person name="Steffen K."/>
            <person name="Cardenas P."/>
        </authorList>
    </citation>
    <scope>NUCLEOTIDE SEQUENCE</scope>
</reference>
<feature type="transmembrane region" description="Helical" evidence="1">
    <location>
        <begin position="20"/>
        <end position="42"/>
    </location>
</feature>
<keyword evidence="1" id="KW-0812">Transmembrane</keyword>
<gene>
    <name evidence="2" type="ORF">GBAR_LOCUS10200</name>
</gene>
<evidence type="ECO:0000313" key="2">
    <source>
        <dbReference type="EMBL" id="CAI8016657.1"/>
    </source>
</evidence>
<evidence type="ECO:0000313" key="3">
    <source>
        <dbReference type="Proteomes" id="UP001174909"/>
    </source>
</evidence>
<name>A0AA35RSU0_GEOBA</name>